<feature type="domain" description="HEPN" evidence="1">
    <location>
        <begin position="11"/>
        <end position="123"/>
    </location>
</feature>
<accession>A0A1F4SH86</accession>
<dbReference type="EMBL" id="MEUB01000061">
    <property type="protein sequence ID" value="OGC19073.1"/>
    <property type="molecule type" value="Genomic_DNA"/>
</dbReference>
<reference evidence="2 3" key="1">
    <citation type="journal article" date="2016" name="Nat. Commun.">
        <title>Thousands of microbial genomes shed light on interconnected biogeochemical processes in an aquifer system.</title>
        <authorList>
            <person name="Anantharaman K."/>
            <person name="Brown C.T."/>
            <person name="Hug L.A."/>
            <person name="Sharon I."/>
            <person name="Castelle C.J."/>
            <person name="Probst A.J."/>
            <person name="Thomas B.C."/>
            <person name="Singh A."/>
            <person name="Wilkins M.J."/>
            <person name="Karaoz U."/>
            <person name="Brodie E.L."/>
            <person name="Williams K.H."/>
            <person name="Hubbard S.S."/>
            <person name="Banfield J.F."/>
        </authorList>
    </citation>
    <scope>NUCLEOTIDE SEQUENCE [LARGE SCALE GENOMIC DNA]</scope>
</reference>
<dbReference type="Gene3D" id="1.20.120.330">
    <property type="entry name" value="Nucleotidyltransferases domain 2"/>
    <property type="match status" value="1"/>
</dbReference>
<dbReference type="SUPFAM" id="SSF81593">
    <property type="entry name" value="Nucleotidyltransferase substrate binding subunit/domain"/>
    <property type="match status" value="1"/>
</dbReference>
<organism evidence="2 3">
    <name type="scientific">candidate division WOR-1 bacterium RIFOXYB2_FULL_37_13</name>
    <dbReference type="NCBI Taxonomy" id="1802579"/>
    <lineage>
        <taxon>Bacteria</taxon>
        <taxon>Bacillati</taxon>
        <taxon>Saganbacteria</taxon>
    </lineage>
</organism>
<dbReference type="STRING" id="1802579.A2310_05215"/>
<dbReference type="AlphaFoldDB" id="A0A1F4SH86"/>
<evidence type="ECO:0000313" key="2">
    <source>
        <dbReference type="EMBL" id="OGC19073.1"/>
    </source>
</evidence>
<protein>
    <recommendedName>
        <fullName evidence="1">HEPN domain-containing protein</fullName>
    </recommendedName>
</protein>
<proteinExistence type="predicted"/>
<evidence type="ECO:0000259" key="1">
    <source>
        <dbReference type="PROSITE" id="PS50910"/>
    </source>
</evidence>
<dbReference type="Pfam" id="PF05168">
    <property type="entry name" value="HEPN"/>
    <property type="match status" value="1"/>
</dbReference>
<evidence type="ECO:0000313" key="3">
    <source>
        <dbReference type="Proteomes" id="UP000178417"/>
    </source>
</evidence>
<comment type="caution">
    <text evidence="2">The sequence shown here is derived from an EMBL/GenBank/DDBJ whole genome shotgun (WGS) entry which is preliminary data.</text>
</comment>
<sequence length="124" mass="14266">MNENDVKEWLMLATHDLDTAKLLIKEKGHADIIIYHLHQAIEKMLKALLIKADKPIEKTHFLDKLLTLALANYPSLSEISDLILAINLYLPKLRYPSGDKISFDEAVTTFDHFQTIEKVIRKLV</sequence>
<dbReference type="SMART" id="SM00748">
    <property type="entry name" value="HEPN"/>
    <property type="match status" value="1"/>
</dbReference>
<dbReference type="Proteomes" id="UP000178417">
    <property type="component" value="Unassembled WGS sequence"/>
</dbReference>
<dbReference type="InterPro" id="IPR007842">
    <property type="entry name" value="HEPN_dom"/>
</dbReference>
<gene>
    <name evidence="2" type="ORF">A2310_05215</name>
</gene>
<name>A0A1F4SH86_UNCSA</name>
<dbReference type="PROSITE" id="PS50910">
    <property type="entry name" value="HEPN"/>
    <property type="match status" value="1"/>
</dbReference>